<protein>
    <submittedName>
        <fullName evidence="1">Uncharacterized protein</fullName>
    </submittedName>
</protein>
<dbReference type="Proteomes" id="UP000639396">
    <property type="component" value="Unassembled WGS sequence"/>
</dbReference>
<dbReference type="EMBL" id="JACXJA010000007">
    <property type="protein sequence ID" value="MBD2861929.1"/>
    <property type="molecule type" value="Genomic_DNA"/>
</dbReference>
<proteinExistence type="predicted"/>
<dbReference type="AlphaFoldDB" id="A0A927C5V3"/>
<sequence>MGESGKKLKVAVLVTEYRYNSHADVILGRLLGDFAYCPRVEVVSMYTDQVPDGDMSREAADRCGIPVCPSIAEAIRADHSGGPVDGVIIIAEHGNYPKNEKGQILYPRRRFLEETLAALDELGRAVPIFSDKHLAYTYRDSRWMYDEMKARGIPFMGGSSIPYADLVPALDLGRARSMKMILVISNGGLECYGFHAMEVLQSIAEFREGGETGVRSVELIRGGQGEVWEAMDRGEWPEDLLLHALSVYPDLPQVHPRTSEPDPAMYRIEYADGTKAFIIQFKRLHEHWAFAFRDREGRIAASRYDNDLDRPFSHFERLTRAIETFFLTRRPPQPPERTLLTSGMISFAMDSLFAGKKLETPELMIQYAAHPVLEGEE</sequence>
<gene>
    <name evidence="1" type="ORF">IDH45_08050</name>
</gene>
<comment type="caution">
    <text evidence="1">The sequence shown here is derived from an EMBL/GenBank/DDBJ whole genome shotgun (WGS) entry which is preliminary data.</text>
</comment>
<dbReference type="Gene3D" id="3.40.50.720">
    <property type="entry name" value="NAD(P)-binding Rossmann-like Domain"/>
    <property type="match status" value="1"/>
</dbReference>
<accession>A0A927C5V3</accession>
<evidence type="ECO:0000313" key="2">
    <source>
        <dbReference type="Proteomes" id="UP000639396"/>
    </source>
</evidence>
<evidence type="ECO:0000313" key="1">
    <source>
        <dbReference type="EMBL" id="MBD2861929.1"/>
    </source>
</evidence>
<organism evidence="1 2">
    <name type="scientific">Paenibacillus oceani</name>
    <dbReference type="NCBI Taxonomy" id="2772510"/>
    <lineage>
        <taxon>Bacteria</taxon>
        <taxon>Bacillati</taxon>
        <taxon>Bacillota</taxon>
        <taxon>Bacilli</taxon>
        <taxon>Bacillales</taxon>
        <taxon>Paenibacillaceae</taxon>
        <taxon>Paenibacillus</taxon>
    </lineage>
</organism>
<keyword evidence="2" id="KW-1185">Reference proteome</keyword>
<dbReference type="RefSeq" id="WP_190926349.1">
    <property type="nucleotide sequence ID" value="NZ_JACXJA010000007.1"/>
</dbReference>
<name>A0A927C5V3_9BACL</name>
<reference evidence="1" key="1">
    <citation type="submission" date="2020-09" db="EMBL/GenBank/DDBJ databases">
        <title>A novel bacterium of genus Paenibacillus, isolated from South China Sea.</title>
        <authorList>
            <person name="Huang H."/>
            <person name="Mo K."/>
            <person name="Hu Y."/>
        </authorList>
    </citation>
    <scope>NUCLEOTIDE SEQUENCE</scope>
    <source>
        <strain evidence="1">IB182363</strain>
    </source>
</reference>